<dbReference type="Pfam" id="PF00194">
    <property type="entry name" value="Carb_anhydrase"/>
    <property type="match status" value="1"/>
</dbReference>
<proteinExistence type="inferred from homology"/>
<evidence type="ECO:0000256" key="5">
    <source>
        <dbReference type="ARBA" id="ARBA00023239"/>
    </source>
</evidence>
<evidence type="ECO:0000256" key="8">
    <source>
        <dbReference type="SAM" id="SignalP"/>
    </source>
</evidence>
<keyword evidence="5" id="KW-0456">Lyase</keyword>
<evidence type="ECO:0000256" key="2">
    <source>
        <dbReference type="ARBA" id="ARBA00012925"/>
    </source>
</evidence>
<evidence type="ECO:0000313" key="11">
    <source>
        <dbReference type="Proteomes" id="UP000600565"/>
    </source>
</evidence>
<dbReference type="InterPro" id="IPR023561">
    <property type="entry name" value="Carbonic_anhydrase_a-class"/>
</dbReference>
<dbReference type="InterPro" id="IPR041891">
    <property type="entry name" value="Alpha_CA_prokaryot-like"/>
</dbReference>
<dbReference type="Gene3D" id="3.10.200.10">
    <property type="entry name" value="Alpha carbonic anhydrase"/>
    <property type="match status" value="1"/>
</dbReference>
<dbReference type="PANTHER" id="PTHR18952">
    <property type="entry name" value="CARBONIC ANHYDRASE"/>
    <property type="match status" value="1"/>
</dbReference>
<evidence type="ECO:0000259" key="9">
    <source>
        <dbReference type="PROSITE" id="PS51144"/>
    </source>
</evidence>
<gene>
    <name evidence="10" type="ORF">H9632_13820</name>
</gene>
<keyword evidence="4" id="KW-0862">Zinc</keyword>
<dbReference type="SUPFAM" id="SSF51069">
    <property type="entry name" value="Carbonic anhydrase"/>
    <property type="match status" value="1"/>
</dbReference>
<organism evidence="10 11">
    <name type="scientific">Solibacillus merdavium</name>
    <dbReference type="NCBI Taxonomy" id="2762218"/>
    <lineage>
        <taxon>Bacteria</taxon>
        <taxon>Bacillati</taxon>
        <taxon>Bacillota</taxon>
        <taxon>Bacilli</taxon>
        <taxon>Bacillales</taxon>
        <taxon>Caryophanaceae</taxon>
        <taxon>Solibacillus</taxon>
    </lineage>
</organism>
<dbReference type="SMART" id="SM01057">
    <property type="entry name" value="Carb_anhydrase"/>
    <property type="match status" value="1"/>
</dbReference>
<feature type="compositionally biased region" description="Basic and acidic residues" evidence="7">
    <location>
        <begin position="28"/>
        <end position="43"/>
    </location>
</feature>
<protein>
    <recommendedName>
        <fullName evidence="2">carbonic anhydrase</fullName>
        <ecNumber evidence="2">4.2.1.1</ecNumber>
    </recommendedName>
</protein>
<dbReference type="EMBL" id="JACSPW010000013">
    <property type="protein sequence ID" value="MBD8034144.1"/>
    <property type="molecule type" value="Genomic_DNA"/>
</dbReference>
<evidence type="ECO:0000313" key="10">
    <source>
        <dbReference type="EMBL" id="MBD8034144.1"/>
    </source>
</evidence>
<dbReference type="Proteomes" id="UP000600565">
    <property type="component" value="Unassembled WGS sequence"/>
</dbReference>
<reference evidence="10 11" key="1">
    <citation type="submission" date="2020-08" db="EMBL/GenBank/DDBJ databases">
        <title>A Genomic Blueprint of the Chicken Gut Microbiome.</title>
        <authorList>
            <person name="Gilroy R."/>
            <person name="Ravi A."/>
            <person name="Getino M."/>
            <person name="Pursley I."/>
            <person name="Horton D.L."/>
            <person name="Alikhan N.-F."/>
            <person name="Baker D."/>
            <person name="Gharbi K."/>
            <person name="Hall N."/>
            <person name="Watson M."/>
            <person name="Adriaenssens E.M."/>
            <person name="Foster-Nyarko E."/>
            <person name="Jarju S."/>
            <person name="Secka A."/>
            <person name="Antonio M."/>
            <person name="Oren A."/>
            <person name="Chaudhuri R."/>
            <person name="La Ragione R.M."/>
            <person name="Hildebrand F."/>
            <person name="Pallen M.J."/>
        </authorList>
    </citation>
    <scope>NUCLEOTIDE SEQUENCE [LARGE SCALE GENOMIC DNA]</scope>
    <source>
        <strain evidence="10 11">Sa1YVA6</strain>
    </source>
</reference>
<dbReference type="RefSeq" id="WP_191704649.1">
    <property type="nucleotide sequence ID" value="NZ_JACSPW010000013.1"/>
</dbReference>
<comment type="caution">
    <text evidence="10">The sequence shown here is derived from an EMBL/GenBank/DDBJ whole genome shotgun (WGS) entry which is preliminary data.</text>
</comment>
<evidence type="ECO:0000256" key="1">
    <source>
        <dbReference type="ARBA" id="ARBA00010718"/>
    </source>
</evidence>
<evidence type="ECO:0000256" key="3">
    <source>
        <dbReference type="ARBA" id="ARBA00022723"/>
    </source>
</evidence>
<evidence type="ECO:0000256" key="7">
    <source>
        <dbReference type="SAM" id="MobiDB-lite"/>
    </source>
</evidence>
<comment type="catalytic activity">
    <reaction evidence="6">
        <text>hydrogencarbonate + H(+) = CO2 + H2O</text>
        <dbReference type="Rhea" id="RHEA:10748"/>
        <dbReference type="ChEBI" id="CHEBI:15377"/>
        <dbReference type="ChEBI" id="CHEBI:15378"/>
        <dbReference type="ChEBI" id="CHEBI:16526"/>
        <dbReference type="ChEBI" id="CHEBI:17544"/>
        <dbReference type="EC" id="4.2.1.1"/>
    </reaction>
</comment>
<feature type="signal peptide" evidence="8">
    <location>
        <begin position="1"/>
        <end position="21"/>
    </location>
</feature>
<name>A0ABR8XQC4_9BACL</name>
<dbReference type="PROSITE" id="PS51144">
    <property type="entry name" value="ALPHA_CA_2"/>
    <property type="match status" value="1"/>
</dbReference>
<dbReference type="PROSITE" id="PS51257">
    <property type="entry name" value="PROKAR_LIPOPROTEIN"/>
    <property type="match status" value="1"/>
</dbReference>
<dbReference type="InterPro" id="IPR001148">
    <property type="entry name" value="CA_dom"/>
</dbReference>
<evidence type="ECO:0000256" key="6">
    <source>
        <dbReference type="ARBA" id="ARBA00048348"/>
    </source>
</evidence>
<feature type="domain" description="Alpha-carbonic anhydrase" evidence="9">
    <location>
        <begin position="41"/>
        <end position="267"/>
    </location>
</feature>
<feature type="chain" id="PRO_5046583744" description="carbonic anhydrase" evidence="8">
    <location>
        <begin position="22"/>
        <end position="267"/>
    </location>
</feature>
<dbReference type="EC" id="4.2.1.1" evidence="2"/>
<dbReference type="PANTHER" id="PTHR18952:SF265">
    <property type="entry name" value="CARBONIC ANHYDRASE"/>
    <property type="match status" value="1"/>
</dbReference>
<comment type="similarity">
    <text evidence="1">Belongs to the alpha-carbonic anhydrase family.</text>
</comment>
<accession>A0ABR8XQC4</accession>
<keyword evidence="11" id="KW-1185">Reference proteome</keyword>
<keyword evidence="3" id="KW-0479">Metal-binding</keyword>
<keyword evidence="8" id="KW-0732">Signal</keyword>
<evidence type="ECO:0000256" key="4">
    <source>
        <dbReference type="ARBA" id="ARBA00022833"/>
    </source>
</evidence>
<dbReference type="InterPro" id="IPR036398">
    <property type="entry name" value="CA_dom_sf"/>
</dbReference>
<sequence>MKKLGYLSLAVFLNLSLAACAEQSTETIEPKEDEKANTEQKEWSYDDLTGPEYWGELNEENLACVNGDEQSPINLEFSQVKVDKKLTENQINYKPTNFTLINNGHTVQANATTESNSMIVEGNENKLLQFHFHTPSEHQFNGQSYEMELHLVHSDKNGNLAVLGLMIQEGKENEILASVWGGLPAEETKEGNSEDYLIDLQALLPENQMSFHYAGSLTTPPCTEEVKWIVFEQPIEMSKEQIQAFQQIFPDNHRPVQPLNDREVNKN</sequence>
<feature type="region of interest" description="Disordered" evidence="7">
    <location>
        <begin position="24"/>
        <end position="43"/>
    </location>
</feature>
<dbReference type="CDD" id="cd03124">
    <property type="entry name" value="alpha_CA_prokaryotic_like"/>
    <property type="match status" value="1"/>
</dbReference>